<dbReference type="RefSeq" id="WP_407339955.1">
    <property type="nucleotide sequence ID" value="NZ_CP136862.1"/>
</dbReference>
<organism evidence="1 2">
    <name type="scientific">Methylocapsa polymorpha</name>
    <dbReference type="NCBI Taxonomy" id="3080828"/>
    <lineage>
        <taxon>Bacteria</taxon>
        <taxon>Pseudomonadati</taxon>
        <taxon>Pseudomonadota</taxon>
        <taxon>Alphaproteobacteria</taxon>
        <taxon>Hyphomicrobiales</taxon>
        <taxon>Beijerinckiaceae</taxon>
        <taxon>Methylocapsa</taxon>
    </lineage>
</organism>
<gene>
    <name evidence="1" type="ORF">RZS28_04030</name>
</gene>
<evidence type="ECO:0000313" key="1">
    <source>
        <dbReference type="EMBL" id="WOJ90474.1"/>
    </source>
</evidence>
<proteinExistence type="predicted"/>
<accession>A0ABZ0HT32</accession>
<evidence type="ECO:0000313" key="2">
    <source>
        <dbReference type="Proteomes" id="UP001626536"/>
    </source>
</evidence>
<keyword evidence="2" id="KW-1185">Reference proteome</keyword>
<name>A0ABZ0HT32_9HYPH</name>
<reference evidence="1 2" key="1">
    <citation type="submission" date="2023-10" db="EMBL/GenBank/DDBJ databases">
        <title>Novel methanotroph of the genus Methylocapsa from a subarctic wetland.</title>
        <authorList>
            <person name="Belova S.E."/>
            <person name="Oshkin I.Y."/>
            <person name="Miroshnikov K."/>
            <person name="Dedysh S.N."/>
        </authorList>
    </citation>
    <scope>NUCLEOTIDE SEQUENCE [LARGE SCALE GENOMIC DNA]</scope>
    <source>
        <strain evidence="1 2">RX1</strain>
    </source>
</reference>
<protein>
    <submittedName>
        <fullName evidence="1">Uncharacterized protein</fullName>
    </submittedName>
</protein>
<dbReference type="Proteomes" id="UP001626536">
    <property type="component" value="Chromosome"/>
</dbReference>
<dbReference type="EMBL" id="CP136862">
    <property type="protein sequence ID" value="WOJ90474.1"/>
    <property type="molecule type" value="Genomic_DNA"/>
</dbReference>
<sequence>MIRISSVQDALLAAALRSFTAYEALNLTPPPASDLPPGVPAVQLFKPDVAGADYESRAATELALAGRKFANELLAMKFPPDLG</sequence>